<keyword evidence="1" id="KW-0812">Transmembrane</keyword>
<name>A0A1N5WMQ2_9ACTN</name>
<dbReference type="InterPro" id="IPR057746">
    <property type="entry name" value="CpnT-like_N"/>
</dbReference>
<feature type="transmembrane region" description="Helical" evidence="1">
    <location>
        <begin position="114"/>
        <end position="137"/>
    </location>
</feature>
<proteinExistence type="predicted"/>
<organism evidence="3 4">
    <name type="scientific">Micromonospora cremea</name>
    <dbReference type="NCBI Taxonomy" id="709881"/>
    <lineage>
        <taxon>Bacteria</taxon>
        <taxon>Bacillati</taxon>
        <taxon>Actinomycetota</taxon>
        <taxon>Actinomycetes</taxon>
        <taxon>Micromonosporales</taxon>
        <taxon>Micromonosporaceae</taxon>
        <taxon>Micromonospora</taxon>
    </lineage>
</organism>
<evidence type="ECO:0000259" key="2">
    <source>
        <dbReference type="Pfam" id="PF25547"/>
    </source>
</evidence>
<reference evidence="4" key="1">
    <citation type="submission" date="2016-12" db="EMBL/GenBank/DDBJ databases">
        <authorList>
            <person name="Varghese N."/>
            <person name="Submissions S."/>
        </authorList>
    </citation>
    <scope>NUCLEOTIDE SEQUENCE [LARGE SCALE GENOMIC DNA]</scope>
    <source>
        <strain evidence="4">DSM 45599</strain>
    </source>
</reference>
<evidence type="ECO:0000313" key="3">
    <source>
        <dbReference type="EMBL" id="SIM86532.1"/>
    </source>
</evidence>
<dbReference type="AlphaFoldDB" id="A0A1N5WMQ2"/>
<dbReference type="EMBL" id="FSQT01000001">
    <property type="protein sequence ID" value="SIM86532.1"/>
    <property type="molecule type" value="Genomic_DNA"/>
</dbReference>
<sequence length="164" mass="17505">MGLQLPGELITALGWIGYTWPEADEEKLFEMAQAWLDFSGTVAEASGEAGSAAAAVWSHHHGESMQAFQKWWSNPETGPGMLPDYSQAAMLIGTGLIIAAAIVLALKIQVIVQLAILAFQVAQAIATAVVTFGASLAEIPIFQMITREIVGLLIDQVIQELLDA</sequence>
<gene>
    <name evidence="3" type="ORF">SAMN04489832_2602</name>
</gene>
<keyword evidence="4" id="KW-1185">Reference proteome</keyword>
<evidence type="ECO:0000313" key="4">
    <source>
        <dbReference type="Proteomes" id="UP000185124"/>
    </source>
</evidence>
<keyword evidence="1" id="KW-1133">Transmembrane helix</keyword>
<dbReference type="Proteomes" id="UP000185124">
    <property type="component" value="Unassembled WGS sequence"/>
</dbReference>
<dbReference type="OrthoDB" id="2677932at2"/>
<dbReference type="Pfam" id="PF25547">
    <property type="entry name" value="WXG100_2"/>
    <property type="match status" value="1"/>
</dbReference>
<protein>
    <recommendedName>
        <fullName evidence="2">Outer membrane channel protein CpnT-like N-terminal domain-containing protein</fullName>
    </recommendedName>
</protein>
<accession>A0A1N5WMQ2</accession>
<keyword evidence="1" id="KW-0472">Membrane</keyword>
<feature type="transmembrane region" description="Helical" evidence="1">
    <location>
        <begin position="88"/>
        <end position="108"/>
    </location>
</feature>
<dbReference type="STRING" id="709881.SAMN04489832_2602"/>
<dbReference type="RefSeq" id="WP_074311620.1">
    <property type="nucleotide sequence ID" value="NZ_FSQT01000001.1"/>
</dbReference>
<evidence type="ECO:0000256" key="1">
    <source>
        <dbReference type="SAM" id="Phobius"/>
    </source>
</evidence>
<feature type="domain" description="Outer membrane channel protein CpnT-like N-terminal" evidence="2">
    <location>
        <begin position="16"/>
        <end position="147"/>
    </location>
</feature>